<evidence type="ECO:0000256" key="4">
    <source>
        <dbReference type="ARBA" id="ARBA00022803"/>
    </source>
</evidence>
<gene>
    <name evidence="8" type="ORF">Tel_16635</name>
</gene>
<dbReference type="GO" id="GO:0017004">
    <property type="term" value="P:cytochrome complex assembly"/>
    <property type="evidence" value="ECO:0007669"/>
    <property type="project" value="UniProtKB-KW"/>
</dbReference>
<dbReference type="NCBIfam" id="TIGR03142">
    <property type="entry name" value="cytochro_ccmI"/>
    <property type="match status" value="1"/>
</dbReference>
<name>A0A0S2THM7_9GAMM</name>
<evidence type="ECO:0000256" key="2">
    <source>
        <dbReference type="ARBA" id="ARBA00022737"/>
    </source>
</evidence>
<evidence type="ECO:0000259" key="7">
    <source>
        <dbReference type="Pfam" id="PF23914"/>
    </source>
</evidence>
<dbReference type="SMART" id="SM00028">
    <property type="entry name" value="TPR"/>
    <property type="match status" value="2"/>
</dbReference>
<dbReference type="Proteomes" id="UP000055136">
    <property type="component" value="Chromosome"/>
</dbReference>
<keyword evidence="9" id="KW-1185">Reference proteome</keyword>
<evidence type="ECO:0000313" key="8">
    <source>
        <dbReference type="EMBL" id="ALP54647.1"/>
    </source>
</evidence>
<sequence length="426" mass="45884">MFWIVVGCLVVAALLFVVPPLLQRKAKAEVERAALNVSIYKNQLQELEDDLANGDISQEYYDGSREEIQRRLLEDTAVAQSDIRDGSKGLNAGVAVVTAAAVPVLAVTLYFNLGSLEAMNPEQQMAQQAASPHGDETDMAAQIEMMVGRLAQRLQDNPQDIEGWVMLGRSMSVLGRYDEAVQAYENAIRFAGNDPNVLTDYADALAMAGNQSLEGKPLELLQKALSIDPNNQKALWLIGTALFERGDFAGAIEHWSHLLDQLPPGSEDADVMRANIKEAESYRQRQLAGEFGPVPPQQSLPEVQAETQTATAPAQISGRVSLAAGLRDKLSPDATLFVFARAVNGPPMPLAIVRARAGELPLEFNLDESMAMMPSMSLANFNQVVVGARISESGNAMPQSGDLQGMTEAVAVGTDGLEIVIDSVVP</sequence>
<dbReference type="InterPro" id="IPR056412">
    <property type="entry name" value="Ig_CycH"/>
</dbReference>
<dbReference type="AlphaFoldDB" id="A0A0S2THM7"/>
<accession>A0A0S2THM7</accession>
<dbReference type="Gene3D" id="1.25.40.10">
    <property type="entry name" value="Tetratricopeptide repeat domain"/>
    <property type="match status" value="1"/>
</dbReference>
<dbReference type="GO" id="GO:0030313">
    <property type="term" value="C:cell envelope"/>
    <property type="evidence" value="ECO:0007669"/>
    <property type="project" value="UniProtKB-SubCell"/>
</dbReference>
<dbReference type="KEGG" id="tee:Tel_16635"/>
<protein>
    <submittedName>
        <fullName evidence="8">Uncharacterized protein</fullName>
    </submittedName>
</protein>
<keyword evidence="4 5" id="KW-0802">TPR repeat</keyword>
<evidence type="ECO:0000256" key="1">
    <source>
        <dbReference type="ARBA" id="ARBA00004196"/>
    </source>
</evidence>
<evidence type="ECO:0000256" key="5">
    <source>
        <dbReference type="PROSITE-ProRule" id="PRU00339"/>
    </source>
</evidence>
<comment type="subcellular location">
    <subcellularLocation>
        <location evidence="1">Cell envelope</location>
    </subcellularLocation>
</comment>
<keyword evidence="3" id="KW-0201">Cytochrome c-type biogenesis</keyword>
<dbReference type="InterPro" id="IPR051263">
    <property type="entry name" value="C-type_cytochrome_biogenesis"/>
</dbReference>
<feature type="domain" description="Cytochrome c-type biogenesis protein H TPR" evidence="7">
    <location>
        <begin position="119"/>
        <end position="267"/>
    </location>
</feature>
<keyword evidence="2" id="KW-0677">Repeat</keyword>
<dbReference type="PANTHER" id="PTHR47870:SF4">
    <property type="entry name" value="CYTOCHROME C-TYPE BIOGENESIS PROTEIN CYCH"/>
    <property type="match status" value="1"/>
</dbReference>
<proteinExistence type="predicted"/>
<dbReference type="SUPFAM" id="SSF48452">
    <property type="entry name" value="TPR-like"/>
    <property type="match status" value="1"/>
</dbReference>
<evidence type="ECO:0000259" key="6">
    <source>
        <dbReference type="Pfam" id="PF23892"/>
    </source>
</evidence>
<dbReference type="Pfam" id="PF23892">
    <property type="entry name" value="Ig_CycH"/>
    <property type="match status" value="1"/>
</dbReference>
<dbReference type="GO" id="GO:0005886">
    <property type="term" value="C:plasma membrane"/>
    <property type="evidence" value="ECO:0007669"/>
    <property type="project" value="TreeGrafter"/>
</dbReference>
<reference evidence="8" key="1">
    <citation type="submission" date="2015-10" db="EMBL/GenBank/DDBJ databases">
        <title>Description of Candidatus Tenderia electrophaga gen. nov, sp. nov., an Uncultivated Electroautotroph from a Biocathode Enrichment.</title>
        <authorList>
            <person name="Eddie B.J."/>
            <person name="Malanoski A.P."/>
            <person name="Wang Z."/>
            <person name="Hall R.J."/>
            <person name="Oh S.D."/>
            <person name="Heiner C."/>
            <person name="Lin B."/>
            <person name="Strycharz-Glaven S.M."/>
        </authorList>
    </citation>
    <scope>NUCLEOTIDE SEQUENCE [LARGE SCALE GENOMIC DNA]</scope>
    <source>
        <strain evidence="8">NRL1</strain>
    </source>
</reference>
<feature type="domain" description="Cytochrome c-type biogenesis protein H Ig-like" evidence="6">
    <location>
        <begin position="317"/>
        <end position="422"/>
    </location>
</feature>
<dbReference type="PROSITE" id="PS50005">
    <property type="entry name" value="TPR"/>
    <property type="match status" value="1"/>
</dbReference>
<dbReference type="Pfam" id="PF23914">
    <property type="entry name" value="TPR_CcmH_CycH"/>
    <property type="match status" value="1"/>
</dbReference>
<evidence type="ECO:0000256" key="3">
    <source>
        <dbReference type="ARBA" id="ARBA00022748"/>
    </source>
</evidence>
<dbReference type="InterPro" id="IPR011990">
    <property type="entry name" value="TPR-like_helical_dom_sf"/>
</dbReference>
<feature type="repeat" description="TPR" evidence="5">
    <location>
        <begin position="161"/>
        <end position="194"/>
    </location>
</feature>
<dbReference type="PANTHER" id="PTHR47870">
    <property type="entry name" value="CYTOCHROME C-TYPE BIOGENESIS PROTEIN CCMH"/>
    <property type="match status" value="1"/>
</dbReference>
<organism evidence="8 9">
    <name type="scientific">Candidatus Tenderia electrophaga</name>
    <dbReference type="NCBI Taxonomy" id="1748243"/>
    <lineage>
        <taxon>Bacteria</taxon>
        <taxon>Pseudomonadati</taxon>
        <taxon>Pseudomonadota</taxon>
        <taxon>Gammaproteobacteria</taxon>
        <taxon>Candidatus Tenderiales</taxon>
        <taxon>Candidatus Tenderiaceae</taxon>
        <taxon>Candidatus Tenderia</taxon>
    </lineage>
</organism>
<dbReference type="EMBL" id="CP013099">
    <property type="protein sequence ID" value="ALP54647.1"/>
    <property type="molecule type" value="Genomic_DNA"/>
</dbReference>
<dbReference type="InterPro" id="IPR017560">
    <property type="entry name" value="Cyt_c_biogenesis_CcmI"/>
</dbReference>
<dbReference type="InterPro" id="IPR056413">
    <property type="entry name" value="TPR_CcmH_CycH"/>
</dbReference>
<evidence type="ECO:0000313" key="9">
    <source>
        <dbReference type="Proteomes" id="UP000055136"/>
    </source>
</evidence>
<dbReference type="STRING" id="1748243.Tel_16635"/>
<dbReference type="InterPro" id="IPR019734">
    <property type="entry name" value="TPR_rpt"/>
</dbReference>